<feature type="binding site" evidence="17">
    <location>
        <begin position="318"/>
        <end position="320"/>
    </location>
    <ligand>
        <name>ATP</name>
        <dbReference type="ChEBI" id="CHEBI:30616"/>
    </ligand>
</feature>
<dbReference type="EC" id="4.6.1.1" evidence="4 16"/>
<keyword evidence="8 16" id="KW-0547">Nucleotide-binding</keyword>
<sequence length="1002" mass="111816">MDEEESLGDNAADDGSVKELQKLRDRYEGKVTASLYTGTLTVAGAASLIAFVALCVLHFNDPKAVILESSILAMMVVSSLSLLTVAQFPSTLTSTRARISVGLTSSLILGAAVLALAGPLPVFACTLTTIATLPRIRRHRPSVVGLVIAAVHIARGFVLYIIDEGATFHQVMSDAVLLLSAILAGIHYRNLTARAHKQTFSGTKTVIKSRVKLECEREQQEQLLLSVIPAYIAAEVKRSIMLKMADACQEVSKHKQTRFHEMYVQRHNNVSILYADIVNFTPLSEQLSASDLVKTLNQLFGRFDQIAQDNQCMRIKILGDCYYCVSGLPVSRPNHAYNCVNMGLQMIDTIRFVREATGFNVDMRIGIHTGNVLCGVLGLRKWQFDVWSDDVTLANHMESGGLPGRVHITAATLEQLGDRFKVEPGNGDSRESYLADHKIETYLIIPPEKTKGEVEMENGKTPGPVPSRSRPSSKMTKYVECWGADKPFANIAESTLAKNIGLTSIAMIESNLLSNTSNCMNIKQCCTGNEGMSPTTYWFKDKTQETQYRDQRDEQYPWYVVASTILYFAMFIIQVIHQPSSLTVYGCFSIGVISLVFFTGISWYADRISLVREESSNPVVLSRCIRISVYLITSVLGVASGLMSLIDDDEKKPRAASAYVHSAALALVIGWVHLRVGFILKLFVMLLSILSILVVFHWTPMIGYYYENQNEFTGIHHLLQIGFLLCTIALLLHVLDRQIEFTTRTDFLWKTKLRVEQDEVETMRGINKILLENILPAHVADHFLSTHINQDLYHERYSSIAVMFASIPNYKEFYDETDINKQGLECLRLLNEIICDFDKLLLKPKFSGIEKIKTIGSTYMLAAGLSPGKEDISEKDLTKQQEHNVIVLVEFAIALMTILDQINRESFQRFKLRMGLNHGPVIAGVVGAQKPQYDIWGNTVNVASRMDSCGEMGRLQVTEDTAKILTNAGYELICRGPTFVKGKGTLTTYFVKTPFDGKEDNY</sequence>
<dbReference type="FunFam" id="3.30.70.1230:FF:000014">
    <property type="entry name" value="adenylate cyclase type 9"/>
    <property type="match status" value="1"/>
</dbReference>
<dbReference type="InterPro" id="IPR001054">
    <property type="entry name" value="A/G_cyclase"/>
</dbReference>
<comment type="similarity">
    <text evidence="16 19">Belongs to the adenylyl cyclase class-4/guanylyl cyclase family.</text>
</comment>
<evidence type="ECO:0000259" key="22">
    <source>
        <dbReference type="PROSITE" id="PS50125"/>
    </source>
</evidence>
<feature type="binding site" evidence="17">
    <location>
        <position position="364"/>
    </location>
    <ligand>
        <name>ATP</name>
        <dbReference type="ChEBI" id="CHEBI:30616"/>
    </ligand>
</feature>
<evidence type="ECO:0000256" key="6">
    <source>
        <dbReference type="ARBA" id="ARBA00022723"/>
    </source>
</evidence>
<comment type="function">
    <text evidence="16">Catalyzes the formation of the signaling molecule cAMP in response to G-protein signaling.</text>
</comment>
<feature type="transmembrane region" description="Helical" evidence="21">
    <location>
        <begin position="658"/>
        <end position="676"/>
    </location>
</feature>
<dbReference type="Pfam" id="PF00211">
    <property type="entry name" value="Guanylate_cyc"/>
    <property type="match status" value="2"/>
</dbReference>
<accession>A0A0C9RAS6</accession>
<feature type="transmembrane region" description="Helical" evidence="21">
    <location>
        <begin position="71"/>
        <end position="88"/>
    </location>
</feature>
<comment type="catalytic activity">
    <reaction evidence="1 16">
        <text>ATP = 3',5'-cyclic AMP + diphosphate</text>
        <dbReference type="Rhea" id="RHEA:15389"/>
        <dbReference type="ChEBI" id="CHEBI:30616"/>
        <dbReference type="ChEBI" id="CHEBI:33019"/>
        <dbReference type="ChEBI" id="CHEBI:58165"/>
        <dbReference type="EC" id="4.6.1.1"/>
    </reaction>
</comment>
<evidence type="ECO:0000256" key="21">
    <source>
        <dbReference type="SAM" id="Phobius"/>
    </source>
</evidence>
<dbReference type="InterPro" id="IPR032628">
    <property type="entry name" value="AC_N"/>
</dbReference>
<keyword evidence="13 16" id="KW-0472">Membrane</keyword>
<feature type="binding site" evidence="18">
    <location>
        <position position="320"/>
    </location>
    <ligand>
        <name>Mg(2+)</name>
        <dbReference type="ChEBI" id="CHEBI:18420"/>
        <label>2</label>
        <note>catalytic</note>
    </ligand>
</feature>
<dbReference type="GO" id="GO:0006171">
    <property type="term" value="P:cAMP biosynthetic process"/>
    <property type="evidence" value="ECO:0007669"/>
    <property type="project" value="UniProtKB-KW"/>
</dbReference>
<evidence type="ECO:0000256" key="15">
    <source>
        <dbReference type="ARBA" id="ARBA00023239"/>
    </source>
</evidence>
<keyword evidence="6 16" id="KW-0479">Metal-binding</keyword>
<dbReference type="OrthoDB" id="2107370at2759"/>
<feature type="binding site" evidence="17">
    <location>
        <begin position="941"/>
        <end position="945"/>
    </location>
    <ligand>
        <name>ATP</name>
        <dbReference type="ChEBI" id="CHEBI:30616"/>
    </ligand>
</feature>
<feature type="transmembrane region" description="Helical" evidence="21">
    <location>
        <begin position="556"/>
        <end position="576"/>
    </location>
</feature>
<feature type="region of interest" description="Disordered" evidence="20">
    <location>
        <begin position="453"/>
        <end position="472"/>
    </location>
</feature>
<dbReference type="FunFam" id="3.30.70.1230:FF:000003">
    <property type="entry name" value="Adenylate cyclase"/>
    <property type="match status" value="1"/>
</dbReference>
<evidence type="ECO:0000313" key="25">
    <source>
        <dbReference type="RefSeq" id="XP_011301064.1"/>
    </source>
</evidence>
<evidence type="ECO:0000256" key="19">
    <source>
        <dbReference type="RuleBase" id="RU000405"/>
    </source>
</evidence>
<comment type="cofactor">
    <cofactor evidence="18">
        <name>Mg(2+)</name>
        <dbReference type="ChEBI" id="CHEBI:18420"/>
    </cofactor>
    <cofactor evidence="18">
        <name>Mn(2+)</name>
        <dbReference type="ChEBI" id="CHEBI:29035"/>
    </cofactor>
    <text evidence="18">Binds 2 magnesium ions per subunit. Is also active with manganese (in vitro).</text>
</comment>
<evidence type="ECO:0000256" key="14">
    <source>
        <dbReference type="ARBA" id="ARBA00023180"/>
    </source>
</evidence>
<feature type="binding site" evidence="17">
    <location>
        <position position="981"/>
    </location>
    <ligand>
        <name>ATP</name>
        <dbReference type="ChEBI" id="CHEBI:30616"/>
    </ligand>
</feature>
<comment type="subcellular location">
    <subcellularLocation>
        <location evidence="3">Membrane</location>
        <topology evidence="3">Multi-pass membrane protein</topology>
    </subcellularLocation>
</comment>
<dbReference type="PANTHER" id="PTHR45627">
    <property type="entry name" value="ADENYLATE CYCLASE TYPE 1"/>
    <property type="match status" value="1"/>
</dbReference>
<evidence type="ECO:0000313" key="24">
    <source>
        <dbReference type="Proteomes" id="UP000694866"/>
    </source>
</evidence>
<dbReference type="Proteomes" id="UP000694866">
    <property type="component" value="Unplaced"/>
</dbReference>
<feature type="binding site" evidence="17">
    <location>
        <begin position="276"/>
        <end position="281"/>
    </location>
    <ligand>
        <name>ATP</name>
        <dbReference type="ChEBI" id="CHEBI:30616"/>
    </ligand>
</feature>
<dbReference type="PROSITE" id="PS50125">
    <property type="entry name" value="GUANYLATE_CYCLASE_2"/>
    <property type="match status" value="2"/>
</dbReference>
<feature type="binding site" evidence="18">
    <location>
        <position position="276"/>
    </location>
    <ligand>
        <name>Mg(2+)</name>
        <dbReference type="ChEBI" id="CHEBI:18420"/>
        <label>1</label>
        <note>catalytic</note>
    </ligand>
</feature>
<evidence type="ECO:0000256" key="3">
    <source>
        <dbReference type="ARBA" id="ARBA00004141"/>
    </source>
</evidence>
<keyword evidence="9 16" id="KW-0067">ATP-binding</keyword>
<evidence type="ECO:0000256" key="17">
    <source>
        <dbReference type="PIRSR" id="PIRSR039050-50"/>
    </source>
</evidence>
<keyword evidence="12 16" id="KW-0115">cAMP biosynthesis</keyword>
<comment type="cofactor">
    <cofactor evidence="2">
        <name>Mn(2+)</name>
        <dbReference type="ChEBI" id="CHEBI:29035"/>
    </cofactor>
</comment>
<dbReference type="GO" id="GO:0005524">
    <property type="term" value="F:ATP binding"/>
    <property type="evidence" value="ECO:0007669"/>
    <property type="project" value="UniProtKB-UniRule"/>
</dbReference>
<keyword evidence="11 21" id="KW-1133">Transmembrane helix</keyword>
<dbReference type="PIRSF" id="PIRSF039050">
    <property type="entry name" value="Ade_cyc"/>
    <property type="match status" value="1"/>
</dbReference>
<keyword evidence="24" id="KW-1185">Reference proteome</keyword>
<feature type="binding site" evidence="17">
    <location>
        <begin position="934"/>
        <end position="936"/>
    </location>
    <ligand>
        <name>ATP</name>
        <dbReference type="ChEBI" id="CHEBI:30616"/>
    </ligand>
</feature>
<evidence type="ECO:0000313" key="23">
    <source>
        <dbReference type="EMBL" id="JAG83346.1"/>
    </source>
</evidence>
<dbReference type="EMBL" id="GBYB01013579">
    <property type="protein sequence ID" value="JAG83346.1"/>
    <property type="molecule type" value="Transcribed_RNA"/>
</dbReference>
<evidence type="ECO:0000256" key="18">
    <source>
        <dbReference type="PIRSR" id="PIRSR039050-51"/>
    </source>
</evidence>
<evidence type="ECO:0000256" key="2">
    <source>
        <dbReference type="ARBA" id="ARBA00001936"/>
    </source>
</evidence>
<feature type="domain" description="Guanylate cyclase" evidence="22">
    <location>
        <begin position="271"/>
        <end position="398"/>
    </location>
</feature>
<feature type="binding site" evidence="18">
    <location>
        <position position="276"/>
    </location>
    <ligand>
        <name>Mg(2+)</name>
        <dbReference type="ChEBI" id="CHEBI:18420"/>
        <label>2</label>
        <note>catalytic</note>
    </ligand>
</feature>
<keyword evidence="5 21" id="KW-0812">Transmembrane</keyword>
<feature type="transmembrane region" description="Helical" evidence="21">
    <location>
        <begin position="627"/>
        <end position="646"/>
    </location>
</feature>
<dbReference type="CTD" id="108"/>
<dbReference type="InterPro" id="IPR029787">
    <property type="entry name" value="Nucleotide_cyclase"/>
</dbReference>
<accession>A0A9R1TYA3</accession>
<dbReference type="GO" id="GO:0007193">
    <property type="term" value="P:adenylate cyclase-inhibiting G protein-coupled receptor signaling pathway"/>
    <property type="evidence" value="ECO:0007669"/>
    <property type="project" value="TreeGrafter"/>
</dbReference>
<evidence type="ECO:0000256" key="16">
    <source>
        <dbReference type="PIRNR" id="PIRNR039050"/>
    </source>
</evidence>
<organism evidence="23">
    <name type="scientific">Fopius arisanus</name>
    <dbReference type="NCBI Taxonomy" id="64838"/>
    <lineage>
        <taxon>Eukaryota</taxon>
        <taxon>Metazoa</taxon>
        <taxon>Ecdysozoa</taxon>
        <taxon>Arthropoda</taxon>
        <taxon>Hexapoda</taxon>
        <taxon>Insecta</taxon>
        <taxon>Pterygota</taxon>
        <taxon>Neoptera</taxon>
        <taxon>Endopterygota</taxon>
        <taxon>Hymenoptera</taxon>
        <taxon>Apocrita</taxon>
        <taxon>Ichneumonoidea</taxon>
        <taxon>Braconidae</taxon>
        <taxon>Opiinae</taxon>
        <taxon>Fopius</taxon>
    </lineage>
</organism>
<evidence type="ECO:0000256" key="13">
    <source>
        <dbReference type="ARBA" id="ARBA00023136"/>
    </source>
</evidence>
<dbReference type="RefSeq" id="XP_011301064.1">
    <property type="nucleotide sequence ID" value="XM_011302762.1"/>
</dbReference>
<evidence type="ECO:0000256" key="20">
    <source>
        <dbReference type="SAM" id="MobiDB-lite"/>
    </source>
</evidence>
<feature type="binding site" evidence="18">
    <location>
        <position position="277"/>
    </location>
    <ligand>
        <name>Mg(2+)</name>
        <dbReference type="ChEBI" id="CHEBI:18420"/>
        <label>2</label>
        <note>catalytic</note>
    </ligand>
</feature>
<dbReference type="GO" id="GO:0035556">
    <property type="term" value="P:intracellular signal transduction"/>
    <property type="evidence" value="ECO:0007669"/>
    <property type="project" value="InterPro"/>
</dbReference>
<dbReference type="KEGG" id="fas:105265325"/>
<dbReference type="AlphaFoldDB" id="A0A0C9RAS6"/>
<evidence type="ECO:0000256" key="4">
    <source>
        <dbReference type="ARBA" id="ARBA00012201"/>
    </source>
</evidence>
<keyword evidence="14" id="KW-0325">Glycoprotein</keyword>
<dbReference type="GO" id="GO:0007189">
    <property type="term" value="P:adenylate cyclase-activating G protein-coupled receptor signaling pathway"/>
    <property type="evidence" value="ECO:0007669"/>
    <property type="project" value="TreeGrafter"/>
</dbReference>
<feature type="domain" description="Guanylate cyclase" evidence="22">
    <location>
        <begin position="801"/>
        <end position="947"/>
    </location>
</feature>
<feature type="binding site" evidence="17">
    <location>
        <position position="853"/>
    </location>
    <ligand>
        <name>ATP</name>
        <dbReference type="ChEBI" id="CHEBI:30616"/>
    </ligand>
</feature>
<evidence type="ECO:0000256" key="10">
    <source>
        <dbReference type="ARBA" id="ARBA00022842"/>
    </source>
</evidence>
<dbReference type="GeneID" id="105265325"/>
<evidence type="ECO:0000256" key="7">
    <source>
        <dbReference type="ARBA" id="ARBA00022737"/>
    </source>
</evidence>
<gene>
    <name evidence="23" type="primary">ADCY2</name>
    <name evidence="25" type="synonym">Adcy2</name>
    <name evidence="23" type="ORF">g.27518</name>
</gene>
<dbReference type="GO" id="GO:0004016">
    <property type="term" value="F:adenylate cyclase activity"/>
    <property type="evidence" value="ECO:0007669"/>
    <property type="project" value="UniProtKB-EC"/>
</dbReference>
<feature type="transmembrane region" description="Helical" evidence="21">
    <location>
        <begin position="718"/>
        <end position="735"/>
    </location>
</feature>
<feature type="transmembrane region" description="Helical" evidence="21">
    <location>
        <begin position="143"/>
        <end position="162"/>
    </location>
</feature>
<feature type="transmembrane region" description="Helical" evidence="21">
    <location>
        <begin position="683"/>
        <end position="706"/>
    </location>
</feature>
<name>A0A0C9RAS6_9HYME</name>
<keyword evidence="10 16" id="KW-0460">Magnesium</keyword>
<proteinExistence type="inferred from homology"/>
<dbReference type="InterPro" id="IPR030672">
    <property type="entry name" value="Adcy"/>
</dbReference>
<evidence type="ECO:0000256" key="11">
    <source>
        <dbReference type="ARBA" id="ARBA00022989"/>
    </source>
</evidence>
<evidence type="ECO:0000256" key="9">
    <source>
        <dbReference type="ARBA" id="ARBA00022840"/>
    </source>
</evidence>
<dbReference type="PANTHER" id="PTHR45627:SF12">
    <property type="entry name" value="ADENYLATE CYCLASE TYPE 2"/>
    <property type="match status" value="1"/>
</dbReference>
<feature type="transmembrane region" description="Helical" evidence="21">
    <location>
        <begin position="35"/>
        <end position="59"/>
    </location>
</feature>
<dbReference type="SMART" id="SM00044">
    <property type="entry name" value="CYCc"/>
    <property type="match status" value="2"/>
</dbReference>
<dbReference type="GO" id="GO:0005886">
    <property type="term" value="C:plasma membrane"/>
    <property type="evidence" value="ECO:0007669"/>
    <property type="project" value="InterPro"/>
</dbReference>
<keyword evidence="15 16" id="KW-0456">Lyase</keyword>
<feature type="transmembrane region" description="Helical" evidence="21">
    <location>
        <begin position="108"/>
        <end position="131"/>
    </location>
</feature>
<dbReference type="Pfam" id="PF16214">
    <property type="entry name" value="AC_N"/>
    <property type="match status" value="1"/>
</dbReference>
<feature type="binding site" evidence="18">
    <location>
        <position position="320"/>
    </location>
    <ligand>
        <name>Mg(2+)</name>
        <dbReference type="ChEBI" id="CHEBI:18420"/>
        <label>1</label>
        <note>catalytic</note>
    </ligand>
</feature>
<keyword evidence="7" id="KW-0677">Repeat</keyword>
<dbReference type="PROSITE" id="PS00452">
    <property type="entry name" value="GUANYLATE_CYCLASE_1"/>
    <property type="match status" value="2"/>
</dbReference>
<dbReference type="InterPro" id="IPR018297">
    <property type="entry name" value="A/G_cyclase_CS"/>
</dbReference>
<reference evidence="23" key="1">
    <citation type="submission" date="2015-01" db="EMBL/GenBank/DDBJ databases">
        <title>Transcriptome Assembly of Fopius arisanus.</title>
        <authorList>
            <person name="Geib S."/>
        </authorList>
    </citation>
    <scope>NUCLEOTIDE SEQUENCE</scope>
</reference>
<evidence type="ECO:0000256" key="1">
    <source>
        <dbReference type="ARBA" id="ARBA00001593"/>
    </source>
</evidence>
<dbReference type="GO" id="GO:0046872">
    <property type="term" value="F:metal ion binding"/>
    <property type="evidence" value="ECO:0007669"/>
    <property type="project" value="UniProtKB-KW"/>
</dbReference>
<evidence type="ECO:0000256" key="8">
    <source>
        <dbReference type="ARBA" id="ARBA00022741"/>
    </source>
</evidence>
<dbReference type="Gene3D" id="3.30.70.1230">
    <property type="entry name" value="Nucleotide cyclase"/>
    <property type="match status" value="2"/>
</dbReference>
<feature type="transmembrane region" description="Helical" evidence="21">
    <location>
        <begin position="582"/>
        <end position="606"/>
    </location>
</feature>
<evidence type="ECO:0000256" key="5">
    <source>
        <dbReference type="ARBA" id="ARBA00022692"/>
    </source>
</evidence>
<keyword evidence="18" id="KW-0464">Manganese</keyword>
<dbReference type="SUPFAM" id="SSF55073">
    <property type="entry name" value="Nucleotide cyclase"/>
    <property type="match status" value="2"/>
</dbReference>
<dbReference type="CDD" id="cd07302">
    <property type="entry name" value="CHD"/>
    <property type="match status" value="2"/>
</dbReference>
<reference evidence="25" key="2">
    <citation type="submission" date="2025-04" db="UniProtKB">
        <authorList>
            <consortium name="RefSeq"/>
        </authorList>
    </citation>
    <scope>IDENTIFICATION</scope>
    <source>
        <strain evidence="25">USDA-PBARC FA_bdor</strain>
        <tissue evidence="25">Whole organism</tissue>
    </source>
</reference>
<evidence type="ECO:0000256" key="12">
    <source>
        <dbReference type="ARBA" id="ARBA00022998"/>
    </source>
</evidence>
<feature type="transmembrane region" description="Helical" evidence="21">
    <location>
        <begin position="168"/>
        <end position="188"/>
    </location>
</feature>
<protein>
    <recommendedName>
        <fullName evidence="4 16">adenylate cyclase</fullName>
        <ecNumber evidence="4 16">4.6.1.1</ecNumber>
    </recommendedName>
</protein>